<dbReference type="PRINTS" id="PR00625">
    <property type="entry name" value="JDOMAIN"/>
</dbReference>
<dbReference type="CDD" id="cd06257">
    <property type="entry name" value="DnaJ"/>
    <property type="match status" value="1"/>
</dbReference>
<dbReference type="Pfam" id="PF13432">
    <property type="entry name" value="TPR_16"/>
    <property type="match status" value="1"/>
</dbReference>
<feature type="repeat" description="TPR" evidence="1">
    <location>
        <begin position="279"/>
        <end position="312"/>
    </location>
</feature>
<sequence length="553" mass="59537">MDVQQARTSALRSLGLPSNWTPAPDAAEAAEAAKALGNDAFKAGKYDDAIEHYTAAIKSAPTEPTYYTNRAAASMALKRFSSAIADCQLAAQLSLNGPNAKTLIRLARCQYAIGRLDDARRSLEIILGSESGSSQQAGIEPANAQARSLLAQVKDTETHYRQFETYRDSKSYSFASIALNKSIQAVEVPPLEWKVARAKLLLSQASSSAASAEKLSQAHHAAVELLRAQSSSSDCNHLYAQVQYAMGNLAQATKYSQEALRLDPDFAPARSLFKRCKKLDSTKEAGNTAFKAGNLAEAIDRYTEAIELTKEDENVRPSTYLATVYTNRATVLSKQAKYENAISDSSLALDLDESFVKAKRVRARAYIASKQFEEGIRDLDAAIEEAEHGTQERRTLVEEKRNAERAQKMSLRKDYYAILEVEQTASDADIKKAYRRQSLLHHPDKGGDEEKFKLCNEAFSVLSDSEKRHRYDSGADLDSPGGMGGGGGFGDGVEINLADLFGAAGGFGGMGGMGGGGHHGFHSHGFGGGGGGFPPHGGRGRPRGGGGGFPHFH</sequence>
<dbReference type="InterPro" id="IPR036869">
    <property type="entry name" value="J_dom_sf"/>
</dbReference>
<evidence type="ECO:0000256" key="2">
    <source>
        <dbReference type="SAM" id="MobiDB-lite"/>
    </source>
</evidence>
<dbReference type="EMBL" id="JAPDMQ010000408">
    <property type="protein sequence ID" value="KAK0525241.1"/>
    <property type="molecule type" value="Genomic_DNA"/>
</dbReference>
<proteinExistence type="predicted"/>
<dbReference type="PANTHER" id="PTHR44200">
    <property type="entry name" value="DNAJ HOMOLOG SUBFAMILY C MEMBER 7"/>
    <property type="match status" value="1"/>
</dbReference>
<keyword evidence="5" id="KW-1185">Reference proteome</keyword>
<dbReference type="InterPro" id="IPR001623">
    <property type="entry name" value="DnaJ_domain"/>
</dbReference>
<accession>A0AAN6JII0</accession>
<dbReference type="SUPFAM" id="SSF48452">
    <property type="entry name" value="TPR-like"/>
    <property type="match status" value="2"/>
</dbReference>
<gene>
    <name evidence="4" type="ORF">OC842_005572</name>
</gene>
<dbReference type="SMART" id="SM00271">
    <property type="entry name" value="DnaJ"/>
    <property type="match status" value="1"/>
</dbReference>
<evidence type="ECO:0000256" key="1">
    <source>
        <dbReference type="PROSITE-ProRule" id="PRU00339"/>
    </source>
</evidence>
<feature type="region of interest" description="Disordered" evidence="2">
    <location>
        <begin position="523"/>
        <end position="553"/>
    </location>
</feature>
<keyword evidence="1" id="KW-0802">TPR repeat</keyword>
<evidence type="ECO:0000313" key="4">
    <source>
        <dbReference type="EMBL" id="KAK0525241.1"/>
    </source>
</evidence>
<dbReference type="Gene3D" id="1.10.287.110">
    <property type="entry name" value="DnaJ domain"/>
    <property type="match status" value="1"/>
</dbReference>
<comment type="caution">
    <text evidence="4">The sequence shown here is derived from an EMBL/GenBank/DDBJ whole genome shotgun (WGS) entry which is preliminary data.</text>
</comment>
<dbReference type="InterPro" id="IPR052758">
    <property type="entry name" value="SRC_co-chaperone"/>
</dbReference>
<dbReference type="InterPro" id="IPR011990">
    <property type="entry name" value="TPR-like_helical_dom_sf"/>
</dbReference>
<feature type="domain" description="J" evidence="3">
    <location>
        <begin position="414"/>
        <end position="475"/>
    </location>
</feature>
<feature type="repeat" description="TPR" evidence="1">
    <location>
        <begin position="30"/>
        <end position="63"/>
    </location>
</feature>
<reference evidence="4" key="1">
    <citation type="journal article" date="2023" name="PhytoFront">
        <title>Draft Genome Resources of Seven Strains of Tilletia horrida, Causal Agent of Kernel Smut of Rice.</title>
        <authorList>
            <person name="Khanal S."/>
            <person name="Antony Babu S."/>
            <person name="Zhou X.G."/>
        </authorList>
    </citation>
    <scope>NUCLEOTIDE SEQUENCE</scope>
    <source>
        <strain evidence="4">TX3</strain>
    </source>
</reference>
<evidence type="ECO:0000259" key="3">
    <source>
        <dbReference type="PROSITE" id="PS50076"/>
    </source>
</evidence>
<name>A0AAN6JII0_9BASI</name>
<dbReference type="PROSITE" id="PS50076">
    <property type="entry name" value="DNAJ_2"/>
    <property type="match status" value="1"/>
</dbReference>
<dbReference type="Pfam" id="PF00226">
    <property type="entry name" value="DnaJ"/>
    <property type="match status" value="1"/>
</dbReference>
<dbReference type="PROSITE" id="PS50005">
    <property type="entry name" value="TPR"/>
    <property type="match status" value="2"/>
</dbReference>
<dbReference type="Proteomes" id="UP001176521">
    <property type="component" value="Unassembled WGS sequence"/>
</dbReference>
<organism evidence="4 5">
    <name type="scientific">Tilletia horrida</name>
    <dbReference type="NCBI Taxonomy" id="155126"/>
    <lineage>
        <taxon>Eukaryota</taxon>
        <taxon>Fungi</taxon>
        <taxon>Dikarya</taxon>
        <taxon>Basidiomycota</taxon>
        <taxon>Ustilaginomycotina</taxon>
        <taxon>Exobasidiomycetes</taxon>
        <taxon>Tilletiales</taxon>
        <taxon>Tilletiaceae</taxon>
        <taxon>Tilletia</taxon>
    </lineage>
</organism>
<dbReference type="SMART" id="SM00028">
    <property type="entry name" value="TPR"/>
    <property type="match status" value="7"/>
</dbReference>
<dbReference type="SUPFAM" id="SSF46565">
    <property type="entry name" value="Chaperone J-domain"/>
    <property type="match status" value="1"/>
</dbReference>
<feature type="compositionally biased region" description="Gly residues" evidence="2">
    <location>
        <begin position="525"/>
        <end position="553"/>
    </location>
</feature>
<dbReference type="Pfam" id="PF13181">
    <property type="entry name" value="TPR_8"/>
    <property type="match status" value="1"/>
</dbReference>
<dbReference type="AlphaFoldDB" id="A0AAN6JII0"/>
<dbReference type="Gene3D" id="1.25.40.10">
    <property type="entry name" value="Tetratricopeptide repeat domain"/>
    <property type="match status" value="1"/>
</dbReference>
<dbReference type="PANTHER" id="PTHR44200:SF1">
    <property type="entry name" value="DNAJ HOMOLOG SUBFAMILY C MEMBER 7"/>
    <property type="match status" value="1"/>
</dbReference>
<dbReference type="InterPro" id="IPR019734">
    <property type="entry name" value="TPR_rpt"/>
</dbReference>
<evidence type="ECO:0000313" key="5">
    <source>
        <dbReference type="Proteomes" id="UP001176521"/>
    </source>
</evidence>
<protein>
    <recommendedName>
        <fullName evidence="3">J domain-containing protein</fullName>
    </recommendedName>
</protein>